<dbReference type="Proteomes" id="UP001239267">
    <property type="component" value="Unassembled WGS sequence"/>
</dbReference>
<evidence type="ECO:0000313" key="3">
    <source>
        <dbReference type="Proteomes" id="UP001239267"/>
    </source>
</evidence>
<feature type="transmembrane region" description="Helical" evidence="1">
    <location>
        <begin position="59"/>
        <end position="83"/>
    </location>
</feature>
<sequence length="87" mass="9373">MSLIAAAAVFLRWIPHHGWFVGTLVLSAIATAFAISLTHTRRFRRAVHGINHDSMRSDALSPAAIAAAVAVLATLGIYTVLFLPLEH</sequence>
<proteinExistence type="predicted"/>
<keyword evidence="1" id="KW-0812">Transmembrane</keyword>
<dbReference type="AlphaFoldDB" id="A0AAJ1WE71"/>
<feature type="transmembrane region" description="Helical" evidence="1">
    <location>
        <begin position="19"/>
        <end position="38"/>
    </location>
</feature>
<protein>
    <recommendedName>
        <fullName evidence="4">DUF202 domain-containing protein</fullName>
    </recommendedName>
</protein>
<evidence type="ECO:0000313" key="2">
    <source>
        <dbReference type="EMBL" id="MDQ0144672.1"/>
    </source>
</evidence>
<evidence type="ECO:0008006" key="4">
    <source>
        <dbReference type="Google" id="ProtNLM"/>
    </source>
</evidence>
<gene>
    <name evidence="2" type="ORF">J2T23_000546</name>
</gene>
<name>A0AAJ1WE71_9MICC</name>
<evidence type="ECO:0000256" key="1">
    <source>
        <dbReference type="SAM" id="Phobius"/>
    </source>
</evidence>
<organism evidence="2 3">
    <name type="scientific">Pseudarthrobacter niigatensis</name>
    <dbReference type="NCBI Taxonomy" id="369935"/>
    <lineage>
        <taxon>Bacteria</taxon>
        <taxon>Bacillati</taxon>
        <taxon>Actinomycetota</taxon>
        <taxon>Actinomycetes</taxon>
        <taxon>Micrococcales</taxon>
        <taxon>Micrococcaceae</taxon>
        <taxon>Pseudarthrobacter</taxon>
    </lineage>
</organism>
<reference evidence="2 3" key="1">
    <citation type="submission" date="2023-07" db="EMBL/GenBank/DDBJ databases">
        <title>Sorghum-associated microbial communities from plants grown in Nebraska, USA.</title>
        <authorList>
            <person name="Schachtman D."/>
        </authorList>
    </citation>
    <scope>NUCLEOTIDE SEQUENCE [LARGE SCALE GENOMIC DNA]</scope>
    <source>
        <strain evidence="2 3">DS1001</strain>
    </source>
</reference>
<accession>A0AAJ1WE71</accession>
<comment type="caution">
    <text evidence="2">The sequence shown here is derived from an EMBL/GenBank/DDBJ whole genome shotgun (WGS) entry which is preliminary data.</text>
</comment>
<keyword evidence="1" id="KW-0472">Membrane</keyword>
<dbReference type="EMBL" id="JAUSTB010000001">
    <property type="protein sequence ID" value="MDQ0144672.1"/>
    <property type="molecule type" value="Genomic_DNA"/>
</dbReference>
<keyword evidence="3" id="KW-1185">Reference proteome</keyword>
<keyword evidence="1" id="KW-1133">Transmembrane helix</keyword>